<reference evidence="1" key="1">
    <citation type="submission" date="2022-09" db="EMBL/GenBank/DDBJ databases">
        <title>A Global Phylogenomic Analysis of the Shiitake Genus Lentinula.</title>
        <authorList>
            <consortium name="DOE Joint Genome Institute"/>
            <person name="Sierra-Patev S."/>
            <person name="Min B."/>
            <person name="Naranjo-Ortiz M."/>
            <person name="Looney B."/>
            <person name="Konkel Z."/>
            <person name="Slot J.C."/>
            <person name="Sakamoto Y."/>
            <person name="Steenwyk J.L."/>
            <person name="Rokas A."/>
            <person name="Carro J."/>
            <person name="Camarero S."/>
            <person name="Ferreira P."/>
            <person name="Molpeceres G."/>
            <person name="Ruiz-Duenas F.J."/>
            <person name="Serrano A."/>
            <person name="Henrissat B."/>
            <person name="Drula E."/>
            <person name="Hughes K.W."/>
            <person name="Mata J.L."/>
            <person name="Ishikawa N.K."/>
            <person name="Vargas-Isla R."/>
            <person name="Ushijima S."/>
            <person name="Smith C.A."/>
            <person name="Ahrendt S."/>
            <person name="Andreopoulos W."/>
            <person name="He G."/>
            <person name="Labutti K."/>
            <person name="Lipzen A."/>
            <person name="Ng V."/>
            <person name="Riley R."/>
            <person name="Sandor L."/>
            <person name="Barry K."/>
            <person name="Martinez A.T."/>
            <person name="Xiao Y."/>
            <person name="Gibbons J.G."/>
            <person name="Terashima K."/>
            <person name="Grigoriev I.V."/>
            <person name="Hibbett D.S."/>
        </authorList>
    </citation>
    <scope>NUCLEOTIDE SEQUENCE</scope>
    <source>
        <strain evidence="1">TMI1499</strain>
    </source>
</reference>
<name>A0ACC1UCK5_9AGAR</name>
<evidence type="ECO:0000313" key="2">
    <source>
        <dbReference type="Proteomes" id="UP001163835"/>
    </source>
</evidence>
<sequence length="382" mass="41315">MLSLLAGVFSWAFGVVLCVSTMPTLAARSSTFADTLTCYVVPASKVSSVTVLMTSTALITPQILSSESTSTYLTKERYHVAMSNRSPIPEATSTSRYGIHQSTNDRWGNARRTFDGSQSTICVKSQDGLGDVSYTKLDIDATVTATPVRSVVPLFTLAANTSTNNITTTATSASASTAVTTKKHSERNIVNRAVGGAVGGGMFLLILALLMFLLFRRNRQRRRSPSQQYLRSVPITSRAVSQDRDMKDPSSRTASPSTYTSTRTATYSKSFVRPWTADLESGSTFKDDSSVTTQSISAPFIPPAPRTTVPDASPPLERLTSDLRDRPSRFVEQLMVNSTDLGVLLAIAKAEAGQRHEQHKDPTPSSSNMNPPSDSERTNLPP</sequence>
<proteinExistence type="predicted"/>
<evidence type="ECO:0000313" key="1">
    <source>
        <dbReference type="EMBL" id="KAJ3814455.1"/>
    </source>
</evidence>
<dbReference type="EMBL" id="MU794967">
    <property type="protein sequence ID" value="KAJ3814455.1"/>
    <property type="molecule type" value="Genomic_DNA"/>
</dbReference>
<gene>
    <name evidence="1" type="ORF">F5876DRAFT_62278</name>
</gene>
<keyword evidence="2" id="KW-1185">Reference proteome</keyword>
<protein>
    <submittedName>
        <fullName evidence="1">Uncharacterized protein</fullName>
    </submittedName>
</protein>
<organism evidence="1 2">
    <name type="scientific">Lentinula aff. lateritia</name>
    <dbReference type="NCBI Taxonomy" id="2804960"/>
    <lineage>
        <taxon>Eukaryota</taxon>
        <taxon>Fungi</taxon>
        <taxon>Dikarya</taxon>
        <taxon>Basidiomycota</taxon>
        <taxon>Agaricomycotina</taxon>
        <taxon>Agaricomycetes</taxon>
        <taxon>Agaricomycetidae</taxon>
        <taxon>Agaricales</taxon>
        <taxon>Marasmiineae</taxon>
        <taxon>Omphalotaceae</taxon>
        <taxon>Lentinula</taxon>
    </lineage>
</organism>
<accession>A0ACC1UCK5</accession>
<dbReference type="Proteomes" id="UP001163835">
    <property type="component" value="Unassembled WGS sequence"/>
</dbReference>
<comment type="caution">
    <text evidence="1">The sequence shown here is derived from an EMBL/GenBank/DDBJ whole genome shotgun (WGS) entry which is preliminary data.</text>
</comment>